<dbReference type="CDD" id="cd01834">
    <property type="entry name" value="SGNH_hydrolase_like_2"/>
    <property type="match status" value="1"/>
</dbReference>
<dbReference type="Pfam" id="PF13472">
    <property type="entry name" value="Lipase_GDSL_2"/>
    <property type="match status" value="1"/>
</dbReference>
<dbReference type="SUPFAM" id="SSF52266">
    <property type="entry name" value="SGNH hydrolase"/>
    <property type="match status" value="1"/>
</dbReference>
<evidence type="ECO:0000313" key="2">
    <source>
        <dbReference type="EMBL" id="MBO1513311.1"/>
    </source>
</evidence>
<dbReference type="PANTHER" id="PTHR30383:SF5">
    <property type="entry name" value="SGNH HYDROLASE-TYPE ESTERASE DOMAIN-CONTAINING PROTEIN"/>
    <property type="match status" value="1"/>
</dbReference>
<evidence type="ECO:0000259" key="1">
    <source>
        <dbReference type="Pfam" id="PF13472"/>
    </source>
</evidence>
<proteinExistence type="predicted"/>
<dbReference type="GO" id="GO:0016787">
    <property type="term" value="F:hydrolase activity"/>
    <property type="evidence" value="ECO:0007669"/>
    <property type="project" value="UniProtKB-KW"/>
</dbReference>
<protein>
    <submittedName>
        <fullName evidence="2">SGNH/GDSL hydrolase family protein</fullName>
    </submittedName>
</protein>
<dbReference type="Proteomes" id="UP000663981">
    <property type="component" value="Unassembled WGS sequence"/>
</dbReference>
<sequence length="207" mass="23642">MATKKILLIGDSITDCGRREDQEGLGYGYVRILHDYLVTTYPSTNYQIVNTGIGGDRVTDLAARWQTDVIAHQPDYVSISIGINDVWRQLDRPEIEQVTPEIFHQVYVKLLTQVKEETNAQIVLMEPTIIEEDIESTGNKMLKDYVEIVTNLAQQFDATIVPTHQAFIKYLQAENNYKLTTDGVHMNSTGNMLMATTWLRAFEERLK</sequence>
<dbReference type="InterPro" id="IPR051532">
    <property type="entry name" value="Ester_Hydrolysis_Enzymes"/>
</dbReference>
<organism evidence="2 3">
    <name type="scientific">Metabacillus bambusae</name>
    <dbReference type="NCBI Taxonomy" id="2795218"/>
    <lineage>
        <taxon>Bacteria</taxon>
        <taxon>Bacillati</taxon>
        <taxon>Bacillota</taxon>
        <taxon>Bacilli</taxon>
        <taxon>Bacillales</taxon>
        <taxon>Bacillaceae</taxon>
        <taxon>Metabacillus</taxon>
    </lineage>
</organism>
<dbReference type="RefSeq" id="WP_207980270.1">
    <property type="nucleotide sequence ID" value="NZ_JAGDEL010000013.1"/>
</dbReference>
<feature type="domain" description="SGNH hydrolase-type esterase" evidence="1">
    <location>
        <begin position="8"/>
        <end position="191"/>
    </location>
</feature>
<comment type="caution">
    <text evidence="2">The sequence shown here is derived from an EMBL/GenBank/DDBJ whole genome shotgun (WGS) entry which is preliminary data.</text>
</comment>
<name>A0ABS3N5F8_9BACI</name>
<dbReference type="EMBL" id="JAGDEL010000013">
    <property type="protein sequence ID" value="MBO1513311.1"/>
    <property type="molecule type" value="Genomic_DNA"/>
</dbReference>
<dbReference type="PANTHER" id="PTHR30383">
    <property type="entry name" value="THIOESTERASE 1/PROTEASE 1/LYSOPHOSPHOLIPASE L1"/>
    <property type="match status" value="1"/>
</dbReference>
<gene>
    <name evidence="2" type="ORF">I7822_16805</name>
</gene>
<accession>A0ABS3N5F8</accession>
<keyword evidence="3" id="KW-1185">Reference proteome</keyword>
<dbReference type="InterPro" id="IPR013830">
    <property type="entry name" value="SGNH_hydro"/>
</dbReference>
<dbReference type="Gene3D" id="3.40.50.1110">
    <property type="entry name" value="SGNH hydrolase"/>
    <property type="match status" value="1"/>
</dbReference>
<dbReference type="InterPro" id="IPR036514">
    <property type="entry name" value="SGNH_hydro_sf"/>
</dbReference>
<evidence type="ECO:0000313" key="3">
    <source>
        <dbReference type="Proteomes" id="UP000663981"/>
    </source>
</evidence>
<keyword evidence="2" id="KW-0378">Hydrolase</keyword>
<reference evidence="2 3" key="1">
    <citation type="submission" date="2021-03" db="EMBL/GenBank/DDBJ databases">
        <title>Whole genome sequence of Metabacillus bambusae BG109.</title>
        <authorList>
            <person name="Jeong J.W."/>
        </authorList>
    </citation>
    <scope>NUCLEOTIDE SEQUENCE [LARGE SCALE GENOMIC DNA]</scope>
    <source>
        <strain evidence="2 3">BG109</strain>
    </source>
</reference>